<gene>
    <name evidence="2" type="ORF">ANN_03367</name>
</gene>
<dbReference type="EMBL" id="JAJSOF020000001">
    <property type="protein sequence ID" value="KAJ4451889.1"/>
    <property type="molecule type" value="Genomic_DNA"/>
</dbReference>
<organism evidence="2 3">
    <name type="scientific">Periplaneta americana</name>
    <name type="common">American cockroach</name>
    <name type="synonym">Blatta americana</name>
    <dbReference type="NCBI Taxonomy" id="6978"/>
    <lineage>
        <taxon>Eukaryota</taxon>
        <taxon>Metazoa</taxon>
        <taxon>Ecdysozoa</taxon>
        <taxon>Arthropoda</taxon>
        <taxon>Hexapoda</taxon>
        <taxon>Insecta</taxon>
        <taxon>Pterygota</taxon>
        <taxon>Neoptera</taxon>
        <taxon>Polyneoptera</taxon>
        <taxon>Dictyoptera</taxon>
        <taxon>Blattodea</taxon>
        <taxon>Blattoidea</taxon>
        <taxon>Blattidae</taxon>
        <taxon>Blattinae</taxon>
        <taxon>Periplaneta</taxon>
    </lineage>
</organism>
<keyword evidence="3" id="KW-1185">Reference proteome</keyword>
<accession>A0ABQ8TYT9</accession>
<comment type="caution">
    <text evidence="2">The sequence shown here is derived from an EMBL/GenBank/DDBJ whole genome shotgun (WGS) entry which is preliminary data.</text>
</comment>
<proteinExistence type="predicted"/>
<dbReference type="Proteomes" id="UP001148838">
    <property type="component" value="Unassembled WGS sequence"/>
</dbReference>
<evidence type="ECO:0000256" key="1">
    <source>
        <dbReference type="SAM" id="MobiDB-lite"/>
    </source>
</evidence>
<evidence type="ECO:0000313" key="2">
    <source>
        <dbReference type="EMBL" id="KAJ4451889.1"/>
    </source>
</evidence>
<sequence>MDCAHSTTRNPPPTRHRYSTTAGTHGSVSVIESGEEYKACRSVLCNFLHSPVTSSLLDPNIFLRTLFSNTLNLCSSLKVRVQVSQPNRKQRMSPIPRLIVWIRNKRRIPNLTGPVDNNDVTLKRIRNKTAGRIDGCHGDYISCLCYASKILRNFRTAISFKEKRA</sequence>
<feature type="region of interest" description="Disordered" evidence="1">
    <location>
        <begin position="1"/>
        <end position="24"/>
    </location>
</feature>
<protein>
    <submittedName>
        <fullName evidence="2">Uncharacterized protein</fullName>
    </submittedName>
</protein>
<name>A0ABQ8TYT9_PERAM</name>
<evidence type="ECO:0000313" key="3">
    <source>
        <dbReference type="Proteomes" id="UP001148838"/>
    </source>
</evidence>
<reference evidence="2 3" key="1">
    <citation type="journal article" date="2022" name="Allergy">
        <title>Genome assembly and annotation of Periplaneta americana reveal a comprehensive cockroach allergen profile.</title>
        <authorList>
            <person name="Wang L."/>
            <person name="Xiong Q."/>
            <person name="Saelim N."/>
            <person name="Wang L."/>
            <person name="Nong W."/>
            <person name="Wan A.T."/>
            <person name="Shi M."/>
            <person name="Liu X."/>
            <person name="Cao Q."/>
            <person name="Hui J.H.L."/>
            <person name="Sookrung N."/>
            <person name="Leung T.F."/>
            <person name="Tungtrongchitr A."/>
            <person name="Tsui S.K.W."/>
        </authorList>
    </citation>
    <scope>NUCLEOTIDE SEQUENCE [LARGE SCALE GENOMIC DNA]</scope>
    <source>
        <strain evidence="2">PWHHKU_190912</strain>
    </source>
</reference>